<dbReference type="GO" id="GO:0005975">
    <property type="term" value="P:carbohydrate metabolic process"/>
    <property type="evidence" value="ECO:0007669"/>
    <property type="project" value="UniProtKB-ARBA"/>
</dbReference>
<dbReference type="EMBL" id="CADCTQ010000333">
    <property type="protein sequence ID" value="CAA9284123.1"/>
    <property type="molecule type" value="Genomic_DNA"/>
</dbReference>
<reference evidence="2" key="1">
    <citation type="submission" date="2020-02" db="EMBL/GenBank/DDBJ databases">
        <authorList>
            <person name="Meier V. D."/>
        </authorList>
    </citation>
    <scope>NUCLEOTIDE SEQUENCE</scope>
    <source>
        <strain evidence="2">AVDCRST_MAG56</strain>
    </source>
</reference>
<dbReference type="InterPro" id="IPR013320">
    <property type="entry name" value="ConA-like_dom_sf"/>
</dbReference>
<proteinExistence type="predicted"/>
<dbReference type="Gene3D" id="2.60.120.560">
    <property type="entry name" value="Exo-inulinase, domain 1"/>
    <property type="match status" value="1"/>
</dbReference>
<dbReference type="Pfam" id="PF06439">
    <property type="entry name" value="3keto-disac_hyd"/>
    <property type="match status" value="1"/>
</dbReference>
<evidence type="ECO:0000313" key="2">
    <source>
        <dbReference type="EMBL" id="CAA9284123.1"/>
    </source>
</evidence>
<gene>
    <name evidence="2" type="ORF">AVDCRST_MAG56-3969</name>
</gene>
<feature type="domain" description="3-keto-alpha-glucoside-1,2-lyase/3-keto-2-hydroxy-glucal hydratase" evidence="1">
    <location>
        <begin position="40"/>
        <end position="222"/>
    </location>
</feature>
<protein>
    <submittedName>
        <fullName evidence="2">Secreted glycosyl hydrolase</fullName>
    </submittedName>
</protein>
<name>A0A6J4JQ47_9SPHI</name>
<organism evidence="2">
    <name type="scientific">uncultured Cytophagales bacterium</name>
    <dbReference type="NCBI Taxonomy" id="158755"/>
    <lineage>
        <taxon>Bacteria</taxon>
        <taxon>Pseudomonadati</taxon>
        <taxon>Bacteroidota</taxon>
        <taxon>Sphingobacteriia</taxon>
        <taxon>Sphingobacteriales</taxon>
        <taxon>environmental samples</taxon>
    </lineage>
</organism>
<dbReference type="AlphaFoldDB" id="A0A6J4JQ47"/>
<dbReference type="InterPro" id="IPR010496">
    <property type="entry name" value="AL/BT2_dom"/>
</dbReference>
<keyword evidence="2" id="KW-0378">Hydrolase</keyword>
<dbReference type="SUPFAM" id="SSF49899">
    <property type="entry name" value="Concanavalin A-like lectins/glucanases"/>
    <property type="match status" value="1"/>
</dbReference>
<evidence type="ECO:0000259" key="1">
    <source>
        <dbReference type="Pfam" id="PF06439"/>
    </source>
</evidence>
<dbReference type="GO" id="GO:0004553">
    <property type="term" value="F:hydrolase activity, hydrolyzing O-glycosyl compounds"/>
    <property type="evidence" value="ECO:0007669"/>
    <property type="project" value="UniProtKB-ARBA"/>
</dbReference>
<accession>A0A6J4JQ47</accession>
<sequence length="226" mass="25194">MQRTHRIFSLAALFLVLLLAAPVPGYGQGRTKKSKTAKSGWIPLFDGKSLDGWRASENPATFTVENGMIVVKGPRAHLFYEGPVQHHNFKNFELQVEVMTTPGSNSGIFFHTGYQETGWPGKGYEVQVNNTHTDWRKTGSLYAVQDVKEIPAKDNEWFTQHITVRGKKVTIQVNGRTLVEYTEPEPGAAIVENPARAIGSGTFALQGHDPESKVYYRKVLVKPLPE</sequence>